<feature type="region of interest" description="Disordered" evidence="1">
    <location>
        <begin position="1"/>
        <end position="22"/>
    </location>
</feature>
<evidence type="ECO:0000313" key="2">
    <source>
        <dbReference type="EMBL" id="KAJ7730613.1"/>
    </source>
</evidence>
<proteinExistence type="predicted"/>
<accession>A0AAD7MSE7</accession>
<dbReference type="Proteomes" id="UP001215280">
    <property type="component" value="Unassembled WGS sequence"/>
</dbReference>
<organism evidence="2 3">
    <name type="scientific">Mycena maculata</name>
    <dbReference type="NCBI Taxonomy" id="230809"/>
    <lineage>
        <taxon>Eukaryota</taxon>
        <taxon>Fungi</taxon>
        <taxon>Dikarya</taxon>
        <taxon>Basidiomycota</taxon>
        <taxon>Agaricomycotina</taxon>
        <taxon>Agaricomycetes</taxon>
        <taxon>Agaricomycetidae</taxon>
        <taxon>Agaricales</taxon>
        <taxon>Marasmiineae</taxon>
        <taxon>Mycenaceae</taxon>
        <taxon>Mycena</taxon>
    </lineage>
</organism>
<sequence>MGHRISSALAEVRGSPRCKPTTRQVGYTSVVRDPVVIGSPYLQGISPAAVRNLLPASKIPRLDGSVFSDHPRVDESILLYLQPRNVSKYVARPADTIISHTTSAPASRREMAVQYLGSHIIYLRPTYDRKTPAEVGYDSSDTPFLLAPDLSGDLAPTASSGPCSRASPAPLATRRQSVSPPSRLLRRLAGKLKADGCAPRYDSVPFPDVGSGLGAPFVPGGPIPRSRSGHIIFTWYFVCGSAVGRAAPDMYPASGQNIPQGSIYPMLANRRVATEPRSYRRWGISGTCAAIVRHIGLYI</sequence>
<evidence type="ECO:0000256" key="1">
    <source>
        <dbReference type="SAM" id="MobiDB-lite"/>
    </source>
</evidence>
<dbReference type="EMBL" id="JARJLG010000189">
    <property type="protein sequence ID" value="KAJ7730613.1"/>
    <property type="molecule type" value="Genomic_DNA"/>
</dbReference>
<gene>
    <name evidence="2" type="ORF">DFH07DRAFT_993014</name>
</gene>
<name>A0AAD7MSE7_9AGAR</name>
<feature type="region of interest" description="Disordered" evidence="1">
    <location>
        <begin position="155"/>
        <end position="180"/>
    </location>
</feature>
<keyword evidence="3" id="KW-1185">Reference proteome</keyword>
<comment type="caution">
    <text evidence="2">The sequence shown here is derived from an EMBL/GenBank/DDBJ whole genome shotgun (WGS) entry which is preliminary data.</text>
</comment>
<evidence type="ECO:0000313" key="3">
    <source>
        <dbReference type="Proteomes" id="UP001215280"/>
    </source>
</evidence>
<dbReference type="AlphaFoldDB" id="A0AAD7MSE7"/>
<protein>
    <submittedName>
        <fullName evidence="2">Uncharacterized protein</fullName>
    </submittedName>
</protein>
<reference evidence="2" key="1">
    <citation type="submission" date="2023-03" db="EMBL/GenBank/DDBJ databases">
        <title>Massive genome expansion in bonnet fungi (Mycena s.s.) driven by repeated elements and novel gene families across ecological guilds.</title>
        <authorList>
            <consortium name="Lawrence Berkeley National Laboratory"/>
            <person name="Harder C.B."/>
            <person name="Miyauchi S."/>
            <person name="Viragh M."/>
            <person name="Kuo A."/>
            <person name="Thoen E."/>
            <person name="Andreopoulos B."/>
            <person name="Lu D."/>
            <person name="Skrede I."/>
            <person name="Drula E."/>
            <person name="Henrissat B."/>
            <person name="Morin E."/>
            <person name="Kohler A."/>
            <person name="Barry K."/>
            <person name="LaButti K."/>
            <person name="Morin E."/>
            <person name="Salamov A."/>
            <person name="Lipzen A."/>
            <person name="Mereny Z."/>
            <person name="Hegedus B."/>
            <person name="Baldrian P."/>
            <person name="Stursova M."/>
            <person name="Weitz H."/>
            <person name="Taylor A."/>
            <person name="Grigoriev I.V."/>
            <person name="Nagy L.G."/>
            <person name="Martin F."/>
            <person name="Kauserud H."/>
        </authorList>
    </citation>
    <scope>NUCLEOTIDE SEQUENCE</scope>
    <source>
        <strain evidence="2">CBHHK188m</strain>
    </source>
</reference>